<reference evidence="4 5" key="1">
    <citation type="submission" date="2021-05" db="EMBL/GenBank/DDBJ databases">
        <title>Genome Assembly of Synthetic Allotetraploid Brassica napus Reveals Homoeologous Exchanges between Subgenomes.</title>
        <authorList>
            <person name="Davis J.T."/>
        </authorList>
    </citation>
    <scope>NUCLEOTIDE SEQUENCE [LARGE SCALE GENOMIC DNA]</scope>
    <source>
        <strain evidence="5">cv. Da-Ae</strain>
        <tissue evidence="4">Seedling</tissue>
    </source>
</reference>
<proteinExistence type="predicted"/>
<protein>
    <submittedName>
        <fullName evidence="4">Uncharacterized protein</fullName>
    </submittedName>
</protein>
<evidence type="ECO:0000256" key="1">
    <source>
        <dbReference type="SAM" id="MobiDB-lite"/>
    </source>
</evidence>
<keyword evidence="5" id="KW-1185">Reference proteome</keyword>
<accession>A0ABQ8E9N8</accession>
<evidence type="ECO:0000313" key="5">
    <source>
        <dbReference type="Proteomes" id="UP000824890"/>
    </source>
</evidence>
<comment type="caution">
    <text evidence="4">The sequence shown here is derived from an EMBL/GenBank/DDBJ whole genome shotgun (WGS) entry which is preliminary data.</text>
</comment>
<dbReference type="EMBL" id="JAGKQM010000002">
    <property type="protein sequence ID" value="KAH0938369.1"/>
    <property type="molecule type" value="Genomic_DNA"/>
</dbReference>
<organism evidence="4 5">
    <name type="scientific">Brassica napus</name>
    <name type="common">Rape</name>
    <dbReference type="NCBI Taxonomy" id="3708"/>
    <lineage>
        <taxon>Eukaryota</taxon>
        <taxon>Viridiplantae</taxon>
        <taxon>Streptophyta</taxon>
        <taxon>Embryophyta</taxon>
        <taxon>Tracheophyta</taxon>
        <taxon>Spermatophyta</taxon>
        <taxon>Magnoliopsida</taxon>
        <taxon>eudicotyledons</taxon>
        <taxon>Gunneridae</taxon>
        <taxon>Pentapetalae</taxon>
        <taxon>rosids</taxon>
        <taxon>malvids</taxon>
        <taxon>Brassicales</taxon>
        <taxon>Brassicaceae</taxon>
        <taxon>Brassiceae</taxon>
        <taxon>Brassica</taxon>
    </lineage>
</organism>
<dbReference type="Proteomes" id="UP000824890">
    <property type="component" value="Unassembled WGS sequence"/>
</dbReference>
<evidence type="ECO:0000313" key="4">
    <source>
        <dbReference type="EMBL" id="KAH0938369.1"/>
    </source>
</evidence>
<dbReference type="EMBL" id="JAGKQM010000009">
    <property type="protein sequence ID" value="KAH0910147.1"/>
    <property type="molecule type" value="Genomic_DNA"/>
</dbReference>
<evidence type="ECO:0000313" key="2">
    <source>
        <dbReference type="EMBL" id="KAH0910147.1"/>
    </source>
</evidence>
<feature type="compositionally biased region" description="Polar residues" evidence="1">
    <location>
        <begin position="163"/>
        <end position="172"/>
    </location>
</feature>
<name>A0ABQ8E9N8_BRANA</name>
<dbReference type="EMBL" id="JAGKQM010000009">
    <property type="protein sequence ID" value="KAH0911506.1"/>
    <property type="molecule type" value="Genomic_DNA"/>
</dbReference>
<sequence length="184" mass="21360">MNRRTKQRNFAMYRSCSGTSELLGLVRMCFNNVNQTVIENHRFNFSTKCRSTMYDYETLCNCQKLLEKIYGGLVETTAGKLVVMFSNTVRRALRMKKVYQDACDRSVKHIHTDIDGADRKTLQCRKWWLWMNLLRGCYTTAKCFSTASVTLVAEKAAGSTWLSGTRRQNQRSTRAEDIETYEET</sequence>
<evidence type="ECO:0000313" key="3">
    <source>
        <dbReference type="EMBL" id="KAH0911506.1"/>
    </source>
</evidence>
<feature type="region of interest" description="Disordered" evidence="1">
    <location>
        <begin position="163"/>
        <end position="184"/>
    </location>
</feature>
<gene>
    <name evidence="4" type="ORF">HID58_005830</name>
    <name evidence="2" type="ORF">HID58_033468</name>
    <name evidence="3" type="ORF">HID58_034827</name>
</gene>